<keyword evidence="5 15" id="KW-0812">Transmembrane</keyword>
<dbReference type="Pfam" id="PF17862">
    <property type="entry name" value="AAA_lid_3"/>
    <property type="match status" value="1"/>
</dbReference>
<evidence type="ECO:0000256" key="8">
    <source>
        <dbReference type="ARBA" id="ARBA00022801"/>
    </source>
</evidence>
<comment type="similarity">
    <text evidence="16">Belongs to the AAA ATPase family.</text>
</comment>
<protein>
    <recommendedName>
        <fullName evidence="15">ATP-dependent zinc metalloprotease FtsH</fullName>
        <ecNumber evidence="15">3.4.24.-</ecNumber>
    </recommendedName>
</protein>
<evidence type="ECO:0000256" key="6">
    <source>
        <dbReference type="ARBA" id="ARBA00022723"/>
    </source>
</evidence>
<evidence type="ECO:0000256" key="14">
    <source>
        <dbReference type="ARBA" id="ARBA00061570"/>
    </source>
</evidence>
<sequence length="636" mass="70076">MNSNFLRNIMVWVIFGSLLMYVFNNLDSTNVREQISYSQFRQEVMSDRIAKVVYKGDQMTIIGDRLDGSKFETNYPIFKRDDSLDKAIQENGVIAVYEKVEQPSIWSQLLVGAFPILLLLGIFFFFMRQMQGGMSGKGGPMSFGKSKAKLMEGGKVKTNFKDVAGCEEAKQDVQELVDFLRDPTKFQKLGGKIPRGVLMVGPPGTGKTLLARAVAGEAKVPFFTISGSDFVEMFVGVGASRVRDMFDQAKKQSPCIVFIDEIDAVGRHRGAGLGGGHDEREQTLNQLLVEMDGFEGNDGVIVIAATNRPDVLDPALLRPGRFDRQVVVDLPDIRGREQILKVHMRNVPIAADVDASVIARGTPGFSGADLANLINEAALFAARYEDKKIDQSHLDLAKDKIMMGAERKSMILSEDQKRITAYHEAGHAIIGRLAPLHDPVYKVTIIPRGRALGVTMFLPEEDTYMQSKEYLLSRICALYGGRIAEEIINGPKGITTGASNDIEVATNIATNMVTKWGLSEVLGPLKFGEDEGSPFLGRSAASPASIRSDETSKIIDSEVKTIIDTCYTRSQKMLNENLDKLHEMASALLKYETIDADQIDDIMAGAKPRAPKDWTDDDVSKKESKKTSIKGPAEEL</sequence>
<dbReference type="Proteomes" id="UP000318359">
    <property type="component" value="Unassembled WGS sequence"/>
</dbReference>
<dbReference type="GO" id="GO:0016887">
    <property type="term" value="F:ATP hydrolysis activity"/>
    <property type="evidence" value="ECO:0007669"/>
    <property type="project" value="UniProtKB-UniRule"/>
</dbReference>
<dbReference type="InterPro" id="IPR037219">
    <property type="entry name" value="Peptidase_M41-like"/>
</dbReference>
<dbReference type="Pfam" id="PF01434">
    <property type="entry name" value="Peptidase_M41"/>
    <property type="match status" value="1"/>
</dbReference>
<dbReference type="GO" id="GO:0004176">
    <property type="term" value="F:ATP-dependent peptidase activity"/>
    <property type="evidence" value="ECO:0007669"/>
    <property type="project" value="InterPro"/>
</dbReference>
<evidence type="ECO:0000256" key="11">
    <source>
        <dbReference type="ARBA" id="ARBA00022989"/>
    </source>
</evidence>
<keyword evidence="12 15" id="KW-0482">Metalloprotease</keyword>
<evidence type="ECO:0000313" key="19">
    <source>
        <dbReference type="EMBL" id="RZO18807.1"/>
    </source>
</evidence>
<feature type="binding site" evidence="15">
    <location>
        <position position="427"/>
    </location>
    <ligand>
        <name>Zn(2+)</name>
        <dbReference type="ChEBI" id="CHEBI:29105"/>
        <note>catalytic</note>
    </ligand>
</feature>
<comment type="caution">
    <text evidence="19">The sequence shown here is derived from an EMBL/GenBank/DDBJ whole genome shotgun (WGS) entry which is preliminary data.</text>
</comment>
<keyword evidence="10 15" id="KW-0067">ATP-binding</keyword>
<evidence type="ECO:0000256" key="3">
    <source>
        <dbReference type="ARBA" id="ARBA00022475"/>
    </source>
</evidence>
<organism evidence="19 20">
    <name type="scientific">SAR86 cluster bacterium</name>
    <dbReference type="NCBI Taxonomy" id="2030880"/>
    <lineage>
        <taxon>Bacteria</taxon>
        <taxon>Pseudomonadati</taxon>
        <taxon>Pseudomonadota</taxon>
        <taxon>Gammaproteobacteria</taxon>
        <taxon>SAR86 cluster</taxon>
    </lineage>
</organism>
<dbReference type="NCBIfam" id="TIGR01241">
    <property type="entry name" value="FtsH_fam"/>
    <property type="match status" value="1"/>
</dbReference>
<evidence type="ECO:0000256" key="15">
    <source>
        <dbReference type="HAMAP-Rule" id="MF_01458"/>
    </source>
</evidence>
<dbReference type="Pfam" id="PF00004">
    <property type="entry name" value="AAA"/>
    <property type="match status" value="1"/>
</dbReference>
<dbReference type="PANTHER" id="PTHR23076:SF97">
    <property type="entry name" value="ATP-DEPENDENT ZINC METALLOPROTEASE YME1L1"/>
    <property type="match status" value="1"/>
</dbReference>
<evidence type="ECO:0000256" key="16">
    <source>
        <dbReference type="RuleBase" id="RU003651"/>
    </source>
</evidence>
<feature type="binding site" evidence="15">
    <location>
        <position position="423"/>
    </location>
    <ligand>
        <name>Zn(2+)</name>
        <dbReference type="ChEBI" id="CHEBI:29105"/>
        <note>catalytic</note>
    </ligand>
</feature>
<comment type="cofactor">
    <cofactor evidence="15">
        <name>Zn(2+)</name>
        <dbReference type="ChEBI" id="CHEBI:29105"/>
    </cofactor>
    <text evidence="15">Binds 1 zinc ion per subunit.</text>
</comment>
<dbReference type="InterPro" id="IPR000642">
    <property type="entry name" value="Peptidase_M41"/>
</dbReference>
<evidence type="ECO:0000256" key="13">
    <source>
        <dbReference type="ARBA" id="ARBA00023136"/>
    </source>
</evidence>
<dbReference type="EMBL" id="SHBM01000004">
    <property type="protein sequence ID" value="RZO18807.1"/>
    <property type="molecule type" value="Genomic_DNA"/>
</dbReference>
<dbReference type="PROSITE" id="PS00674">
    <property type="entry name" value="AAA"/>
    <property type="match status" value="1"/>
</dbReference>
<dbReference type="HAMAP" id="MF_01458">
    <property type="entry name" value="FtsH"/>
    <property type="match status" value="1"/>
</dbReference>
<comment type="similarity">
    <text evidence="2 15">In the C-terminal section; belongs to the peptidase M41 family.</text>
</comment>
<evidence type="ECO:0000256" key="10">
    <source>
        <dbReference type="ARBA" id="ARBA00022840"/>
    </source>
</evidence>
<keyword evidence="11 15" id="KW-1133">Transmembrane helix</keyword>
<dbReference type="EC" id="3.4.24.-" evidence="15"/>
<keyword evidence="9 15" id="KW-0862">Zinc</keyword>
<evidence type="ECO:0000256" key="9">
    <source>
        <dbReference type="ARBA" id="ARBA00022833"/>
    </source>
</evidence>
<proteinExistence type="inferred from homology"/>
<evidence type="ECO:0000256" key="2">
    <source>
        <dbReference type="ARBA" id="ARBA00010044"/>
    </source>
</evidence>
<keyword evidence="3 15" id="KW-1003">Cell membrane</keyword>
<dbReference type="PANTHER" id="PTHR23076">
    <property type="entry name" value="METALLOPROTEASE M41 FTSH"/>
    <property type="match status" value="1"/>
</dbReference>
<dbReference type="InterPro" id="IPR041569">
    <property type="entry name" value="AAA_lid_3"/>
</dbReference>
<feature type="transmembrane region" description="Helical" evidence="15">
    <location>
        <begin position="105"/>
        <end position="127"/>
    </location>
</feature>
<evidence type="ECO:0000256" key="1">
    <source>
        <dbReference type="ARBA" id="ARBA00004370"/>
    </source>
</evidence>
<keyword evidence="4 15" id="KW-0645">Protease</keyword>
<dbReference type="InterPro" id="IPR005936">
    <property type="entry name" value="FtsH"/>
</dbReference>
<dbReference type="GO" id="GO:0004222">
    <property type="term" value="F:metalloendopeptidase activity"/>
    <property type="evidence" value="ECO:0007669"/>
    <property type="project" value="InterPro"/>
</dbReference>
<feature type="binding site" evidence="15">
    <location>
        <begin position="201"/>
        <end position="208"/>
    </location>
    <ligand>
        <name>ATP</name>
        <dbReference type="ChEBI" id="CHEBI:30616"/>
    </ligand>
</feature>
<feature type="binding site" evidence="15">
    <location>
        <position position="501"/>
    </location>
    <ligand>
        <name>Zn(2+)</name>
        <dbReference type="ChEBI" id="CHEBI:29105"/>
        <note>catalytic</note>
    </ligand>
</feature>
<comment type="subunit">
    <text evidence="15">Homohexamer.</text>
</comment>
<dbReference type="Gene3D" id="3.40.50.300">
    <property type="entry name" value="P-loop containing nucleotide triphosphate hydrolases"/>
    <property type="match status" value="1"/>
</dbReference>
<evidence type="ECO:0000256" key="7">
    <source>
        <dbReference type="ARBA" id="ARBA00022741"/>
    </source>
</evidence>
<dbReference type="FunFam" id="3.40.50.300:FF:000001">
    <property type="entry name" value="ATP-dependent zinc metalloprotease FtsH"/>
    <property type="match status" value="1"/>
</dbReference>
<dbReference type="InterPro" id="IPR027417">
    <property type="entry name" value="P-loop_NTPase"/>
</dbReference>
<feature type="compositionally biased region" description="Basic and acidic residues" evidence="17">
    <location>
        <begin position="610"/>
        <end position="626"/>
    </location>
</feature>
<dbReference type="SUPFAM" id="SSF52540">
    <property type="entry name" value="P-loop containing nucleoside triphosphate hydrolases"/>
    <property type="match status" value="1"/>
</dbReference>
<dbReference type="InterPro" id="IPR011546">
    <property type="entry name" value="Pept_M41_FtsH_extracell"/>
</dbReference>
<comment type="function">
    <text evidence="15">Acts as a processive, ATP-dependent zinc metallopeptidase for both cytoplasmic and membrane proteins. Plays a role in the quality control of integral membrane proteins.</text>
</comment>
<name>A0A520MC69_9GAMM</name>
<evidence type="ECO:0000256" key="17">
    <source>
        <dbReference type="SAM" id="MobiDB-lite"/>
    </source>
</evidence>
<dbReference type="GO" id="GO:0005524">
    <property type="term" value="F:ATP binding"/>
    <property type="evidence" value="ECO:0007669"/>
    <property type="project" value="UniProtKB-UniRule"/>
</dbReference>
<dbReference type="InterPro" id="IPR003593">
    <property type="entry name" value="AAA+_ATPase"/>
</dbReference>
<dbReference type="CDD" id="cd19501">
    <property type="entry name" value="RecA-like_FtsH"/>
    <property type="match status" value="1"/>
</dbReference>
<dbReference type="AlphaFoldDB" id="A0A520MC69"/>
<evidence type="ECO:0000313" key="20">
    <source>
        <dbReference type="Proteomes" id="UP000318359"/>
    </source>
</evidence>
<dbReference type="SMART" id="SM00382">
    <property type="entry name" value="AAA"/>
    <property type="match status" value="1"/>
</dbReference>
<dbReference type="SUPFAM" id="SSF140990">
    <property type="entry name" value="FtsH protease domain-like"/>
    <property type="match status" value="1"/>
</dbReference>
<comment type="subcellular location">
    <subcellularLocation>
        <location evidence="15">Cell membrane</location>
        <topology evidence="15">Multi-pass membrane protein</topology>
        <orientation evidence="15">Cytoplasmic side</orientation>
    </subcellularLocation>
    <subcellularLocation>
        <location evidence="1">Membrane</location>
    </subcellularLocation>
</comment>
<dbReference type="GO" id="GO:0005886">
    <property type="term" value="C:plasma membrane"/>
    <property type="evidence" value="ECO:0007669"/>
    <property type="project" value="UniProtKB-SubCell"/>
</dbReference>
<keyword evidence="6 15" id="KW-0479">Metal-binding</keyword>
<evidence type="ECO:0000256" key="12">
    <source>
        <dbReference type="ARBA" id="ARBA00023049"/>
    </source>
</evidence>
<keyword evidence="7 15" id="KW-0547">Nucleotide-binding</keyword>
<dbReference type="InterPro" id="IPR003960">
    <property type="entry name" value="ATPase_AAA_CS"/>
</dbReference>
<feature type="domain" description="AAA+ ATPase" evidence="18">
    <location>
        <begin position="193"/>
        <end position="332"/>
    </location>
</feature>
<dbReference type="GO" id="GO:0008270">
    <property type="term" value="F:zinc ion binding"/>
    <property type="evidence" value="ECO:0007669"/>
    <property type="project" value="UniProtKB-UniRule"/>
</dbReference>
<gene>
    <name evidence="15" type="primary">ftsH</name>
    <name evidence="19" type="ORF">EVB00_00630</name>
</gene>
<dbReference type="GO" id="GO:0030163">
    <property type="term" value="P:protein catabolic process"/>
    <property type="evidence" value="ECO:0007669"/>
    <property type="project" value="UniProtKB-UniRule"/>
</dbReference>
<keyword evidence="8 15" id="KW-0378">Hydrolase</keyword>
<dbReference type="FunFam" id="1.10.8.60:FF:000001">
    <property type="entry name" value="ATP-dependent zinc metalloprotease FtsH"/>
    <property type="match status" value="1"/>
</dbReference>
<evidence type="ECO:0000259" key="18">
    <source>
        <dbReference type="SMART" id="SM00382"/>
    </source>
</evidence>
<dbReference type="Gene3D" id="1.20.58.760">
    <property type="entry name" value="Peptidase M41"/>
    <property type="match status" value="1"/>
</dbReference>
<dbReference type="Pfam" id="PF06480">
    <property type="entry name" value="FtsH_ext"/>
    <property type="match status" value="1"/>
</dbReference>
<feature type="transmembrane region" description="Helical" evidence="15">
    <location>
        <begin position="5"/>
        <end position="23"/>
    </location>
</feature>
<accession>A0A520MC69</accession>
<keyword evidence="13 15" id="KW-0472">Membrane</keyword>
<comment type="similarity">
    <text evidence="14 15">In the central section; belongs to the AAA ATPase family.</text>
</comment>
<dbReference type="Gene3D" id="3.30.720.210">
    <property type="match status" value="1"/>
</dbReference>
<dbReference type="InterPro" id="IPR003959">
    <property type="entry name" value="ATPase_AAA_core"/>
</dbReference>
<reference evidence="19 20" key="1">
    <citation type="submission" date="2019-02" db="EMBL/GenBank/DDBJ databases">
        <title>Prokaryotic population dynamics and viral predation in marine succession experiment using metagenomics: the confinement effect.</title>
        <authorList>
            <person name="Haro-Moreno J.M."/>
            <person name="Rodriguez-Valera F."/>
            <person name="Lopez-Perez M."/>
        </authorList>
    </citation>
    <scope>NUCLEOTIDE SEQUENCE [LARGE SCALE GENOMIC DNA]</scope>
    <source>
        <strain evidence="19">MED-G167</strain>
    </source>
</reference>
<dbReference type="Gene3D" id="1.10.8.60">
    <property type="match status" value="1"/>
</dbReference>
<dbReference type="FunFam" id="1.20.58.760:FF:000001">
    <property type="entry name" value="ATP-dependent zinc metalloprotease FtsH"/>
    <property type="match status" value="1"/>
</dbReference>
<evidence type="ECO:0000256" key="4">
    <source>
        <dbReference type="ARBA" id="ARBA00022670"/>
    </source>
</evidence>
<feature type="active site" evidence="15">
    <location>
        <position position="424"/>
    </location>
</feature>
<dbReference type="GO" id="GO:0006508">
    <property type="term" value="P:proteolysis"/>
    <property type="evidence" value="ECO:0007669"/>
    <property type="project" value="UniProtKB-KW"/>
</dbReference>
<evidence type="ECO:0000256" key="5">
    <source>
        <dbReference type="ARBA" id="ARBA00022692"/>
    </source>
</evidence>
<feature type="region of interest" description="Disordered" evidence="17">
    <location>
        <begin position="602"/>
        <end position="636"/>
    </location>
</feature>